<organism evidence="1 2">
    <name type="scientific">Dunaliella salina</name>
    <name type="common">Green alga</name>
    <name type="synonym">Protococcus salinus</name>
    <dbReference type="NCBI Taxonomy" id="3046"/>
    <lineage>
        <taxon>Eukaryota</taxon>
        <taxon>Viridiplantae</taxon>
        <taxon>Chlorophyta</taxon>
        <taxon>core chlorophytes</taxon>
        <taxon>Chlorophyceae</taxon>
        <taxon>CS clade</taxon>
        <taxon>Chlamydomonadales</taxon>
        <taxon>Dunaliellaceae</taxon>
        <taxon>Dunaliella</taxon>
    </lineage>
</organism>
<protein>
    <submittedName>
        <fullName evidence="1">Uncharacterized protein</fullName>
    </submittedName>
</protein>
<sequence>MRFQPDDEAYLVGLDTTTREIRFFLVRPPAVAQVQAALSGASVGRKVRLSGVQPLASFRTVKRYITDPVLGRHELSSGAACVLLPASPQQVPAPAAVPDGAFTVTPVEPKGFPSSGIVIYVPANSRIYAGTANLPWMMEAYCVKPMANAAAERVPVRVRLWQPETQAEAQRTVLERVASNDYNGTRVLLLSCYKKEDLAGDTCVTLNPMTAIVLPDEDTVQDVLQLGGFGPNGGDGGPLEVEGSFAAMRRELLASGAVTVHGVLQGIGQVTIPDVLPYIAELWPSAAASPNCVEWLKSATSCLPVILASQSCRMRFKVEQGIITNIAST</sequence>
<evidence type="ECO:0000313" key="2">
    <source>
        <dbReference type="Proteomes" id="UP000815325"/>
    </source>
</evidence>
<dbReference type="EMBL" id="MU070844">
    <property type="protein sequence ID" value="KAF5826549.1"/>
    <property type="molecule type" value="Genomic_DNA"/>
</dbReference>
<keyword evidence="2" id="KW-1185">Reference proteome</keyword>
<comment type="caution">
    <text evidence="1">The sequence shown here is derived from an EMBL/GenBank/DDBJ whole genome shotgun (WGS) entry which is preliminary data.</text>
</comment>
<evidence type="ECO:0000313" key="1">
    <source>
        <dbReference type="EMBL" id="KAF5826550.1"/>
    </source>
</evidence>
<reference evidence="1" key="1">
    <citation type="submission" date="2017-08" db="EMBL/GenBank/DDBJ databases">
        <authorList>
            <person name="Polle J.E."/>
            <person name="Barry K."/>
            <person name="Cushman J."/>
            <person name="Schmutz J."/>
            <person name="Tran D."/>
            <person name="Hathwaick L.T."/>
            <person name="Yim W.C."/>
            <person name="Jenkins J."/>
            <person name="Mckie-Krisberg Z.M."/>
            <person name="Prochnik S."/>
            <person name="Lindquist E."/>
            <person name="Dockter R.B."/>
            <person name="Adam C."/>
            <person name="Molina H."/>
            <person name="Bunkerborg J."/>
            <person name="Jin E."/>
            <person name="Buchheim M."/>
            <person name="Magnuson J."/>
        </authorList>
    </citation>
    <scope>NUCLEOTIDE SEQUENCE</scope>
    <source>
        <strain evidence="1">CCAP 19/18</strain>
    </source>
</reference>
<dbReference type="EMBL" id="MU070844">
    <property type="protein sequence ID" value="KAF5826546.1"/>
    <property type="molecule type" value="Genomic_DNA"/>
</dbReference>
<proteinExistence type="predicted"/>
<dbReference type="EMBL" id="MU070844">
    <property type="protein sequence ID" value="KAF5826550.1"/>
    <property type="molecule type" value="Genomic_DNA"/>
</dbReference>
<dbReference type="EMBL" id="MU070844">
    <property type="protein sequence ID" value="KAF5826548.1"/>
    <property type="molecule type" value="Genomic_DNA"/>
</dbReference>
<accession>A0ABQ7FVZ5</accession>
<gene>
    <name evidence="1" type="ORF">DUNSADRAFT_2753</name>
</gene>
<dbReference type="Proteomes" id="UP000815325">
    <property type="component" value="Unassembled WGS sequence"/>
</dbReference>
<name>A0ABQ7FVZ5_DUNSA</name>
<reference evidence="1" key="2">
    <citation type="submission" date="2020-06" db="EMBL/GenBank/DDBJ databases">
        <authorList>
            <consortium name="DOE Joint Genome Institute"/>
            <person name="Calhoun S."/>
            <person name="Polle J.E."/>
            <person name="Mckie-Krisberg Z."/>
            <person name="Prochnik S."/>
            <person name="Neofotis P."/>
            <person name="Yim W.C."/>
            <person name="Hathwaik L.T."/>
            <person name="Jenkins J."/>
            <person name="Molina H."/>
            <person name="Bunkenborg J."/>
            <person name="Grigoriev I.V."/>
            <person name="Barry K."/>
            <person name="Schmutz J."/>
            <person name="Jin E."/>
            <person name="Cushman J.C."/>
            <person name="Magnuson J.K."/>
        </authorList>
    </citation>
    <scope>NUCLEOTIDE SEQUENCE</scope>
    <source>
        <strain evidence="1">CCAP 19/18</strain>
    </source>
</reference>